<dbReference type="RefSeq" id="WP_132464149.1">
    <property type="nucleotide sequence ID" value="NZ_SLXP01000010.1"/>
</dbReference>
<dbReference type="PROSITE" id="PS51257">
    <property type="entry name" value="PROKAR_LIPOPROTEIN"/>
    <property type="match status" value="1"/>
</dbReference>
<organism evidence="2 3">
    <name type="scientific">Rhodovulum marinum</name>
    <dbReference type="NCBI Taxonomy" id="320662"/>
    <lineage>
        <taxon>Bacteria</taxon>
        <taxon>Pseudomonadati</taxon>
        <taxon>Pseudomonadota</taxon>
        <taxon>Alphaproteobacteria</taxon>
        <taxon>Rhodobacterales</taxon>
        <taxon>Paracoccaceae</taxon>
        <taxon>Rhodovulum</taxon>
    </lineage>
</organism>
<dbReference type="CDD" id="cd00442">
    <property type="entry name" value="Lyz-like"/>
    <property type="match status" value="1"/>
</dbReference>
<evidence type="ECO:0000259" key="1">
    <source>
        <dbReference type="Pfam" id="PF19489"/>
    </source>
</evidence>
<evidence type="ECO:0000313" key="3">
    <source>
        <dbReference type="Proteomes" id="UP000294835"/>
    </source>
</evidence>
<dbReference type="InterPro" id="IPR045795">
    <property type="entry name" value="SLT_4"/>
</dbReference>
<dbReference type="AlphaFoldDB" id="A0A4R2PUQ3"/>
<gene>
    <name evidence="2" type="ORF">EV662_11088</name>
</gene>
<dbReference type="OrthoDB" id="9789144at2"/>
<proteinExistence type="predicted"/>
<sequence>MSRVLLVAVILALAGCGGGYSPPRDLDNACSITRERPKYLRAMERVERRWGVPVHVQMAMIHQESKFVGNARTPHRYVLGIIPMGRQSSAYGYAQAIDGTWDDYRRATGNRGARRDDIRDATDFMGWYMTQTREKLGIPLTDARNQYLAYHEGHAGFARRSYNSKGWLLAVADRVDQRAATYRGQLMSCRR</sequence>
<dbReference type="Proteomes" id="UP000294835">
    <property type="component" value="Unassembled WGS sequence"/>
</dbReference>
<protein>
    <recommendedName>
        <fullName evidence="1">Transglycosylase SLT domain-containing protein</fullName>
    </recommendedName>
</protein>
<name>A0A4R2PUQ3_9RHOB</name>
<keyword evidence="3" id="KW-1185">Reference proteome</keyword>
<comment type="caution">
    <text evidence="2">The sequence shown here is derived from an EMBL/GenBank/DDBJ whole genome shotgun (WGS) entry which is preliminary data.</text>
</comment>
<dbReference type="InterPro" id="IPR023346">
    <property type="entry name" value="Lysozyme-like_dom_sf"/>
</dbReference>
<dbReference type="Pfam" id="PF19489">
    <property type="entry name" value="SLT_4"/>
    <property type="match status" value="1"/>
</dbReference>
<dbReference type="SUPFAM" id="SSF53955">
    <property type="entry name" value="Lysozyme-like"/>
    <property type="match status" value="1"/>
</dbReference>
<reference evidence="2 3" key="1">
    <citation type="submission" date="2019-03" db="EMBL/GenBank/DDBJ databases">
        <title>Genomic Encyclopedia of Type Strains, Phase IV (KMG-IV): sequencing the most valuable type-strain genomes for metagenomic binning, comparative biology and taxonomic classification.</title>
        <authorList>
            <person name="Goeker M."/>
        </authorList>
    </citation>
    <scope>NUCLEOTIDE SEQUENCE [LARGE SCALE GENOMIC DNA]</scope>
    <source>
        <strain evidence="2 3">DSM 18063</strain>
    </source>
</reference>
<accession>A0A4R2PUQ3</accession>
<dbReference type="Gene3D" id="1.10.530.10">
    <property type="match status" value="1"/>
</dbReference>
<feature type="domain" description="Transglycosylase SLT" evidence="1">
    <location>
        <begin position="5"/>
        <end position="189"/>
    </location>
</feature>
<dbReference type="EMBL" id="SLXP01000010">
    <property type="protein sequence ID" value="TCP39783.1"/>
    <property type="molecule type" value="Genomic_DNA"/>
</dbReference>
<evidence type="ECO:0000313" key="2">
    <source>
        <dbReference type="EMBL" id="TCP39783.1"/>
    </source>
</evidence>